<dbReference type="Proteomes" id="UP001183794">
    <property type="component" value="Unassembled WGS sequence"/>
</dbReference>
<dbReference type="Gene3D" id="3.10.129.10">
    <property type="entry name" value="Hotdog Thioesterase"/>
    <property type="match status" value="1"/>
</dbReference>
<dbReference type="PANTHER" id="PTHR43841">
    <property type="entry name" value="3-HYDROXYACYL-THIOESTER DEHYDRATASE HTDX-RELATED"/>
    <property type="match status" value="1"/>
</dbReference>
<dbReference type="EMBL" id="JAVDYJ010000001">
    <property type="protein sequence ID" value="MDR7347148.1"/>
    <property type="molecule type" value="Genomic_DNA"/>
</dbReference>
<keyword evidence="4" id="KW-1185">Reference proteome</keyword>
<dbReference type="RefSeq" id="WP_310172984.1">
    <property type="nucleotide sequence ID" value="NZ_BAABHE010000002.1"/>
</dbReference>
<evidence type="ECO:0000259" key="2">
    <source>
        <dbReference type="Pfam" id="PF01575"/>
    </source>
</evidence>
<comment type="similarity">
    <text evidence="1">Belongs to the enoyl-CoA hydratase/isomerase family.</text>
</comment>
<gene>
    <name evidence="3" type="ORF">J2S62_001405</name>
</gene>
<dbReference type="PANTHER" id="PTHR43841:SF3">
    <property type="entry name" value="(3R)-HYDROXYACYL-ACP DEHYDRATASE SUBUNIT HADB"/>
    <property type="match status" value="1"/>
</dbReference>
<comment type="caution">
    <text evidence="3">The sequence shown here is derived from an EMBL/GenBank/DDBJ whole genome shotgun (WGS) entry which is preliminary data.</text>
</comment>
<evidence type="ECO:0000256" key="1">
    <source>
        <dbReference type="ARBA" id="ARBA00005254"/>
    </source>
</evidence>
<dbReference type="PRINTS" id="PR01483">
    <property type="entry name" value="FASYNTHASE"/>
</dbReference>
<dbReference type="InterPro" id="IPR003965">
    <property type="entry name" value="Fatty_acid_synthase"/>
</dbReference>
<dbReference type="InterPro" id="IPR029069">
    <property type="entry name" value="HotDog_dom_sf"/>
</dbReference>
<sequence>MMLTPNIVDSHPTPEKFRVHPVENIPPLTKSYARVAAGMLRSKRSQVISLPDTRWETTARISRELVDSYNALMGASGLVGQNSAPSVAVHITAFGLSTAMMADRRFPLPLQGMVHLQHKVWHMSDVPIDQPVRISTWAQNLSPHHAGTSVEVWAQVNDPTTDKLLWQSMALYLSKSVILPGSPRPERPERPNFQPPVITGQWELSKDIGRRYGAVSGDRNPIHLSNLSAKALGMPGAIAHGMYAAGRMLAGRETLAPYTWAIEFASPMRLPSRVALHYDQQGDRLLVAGWNAKREKLHFLGEIQQH</sequence>
<proteinExistence type="inferred from homology"/>
<dbReference type="SUPFAM" id="SSF54637">
    <property type="entry name" value="Thioesterase/thiol ester dehydrase-isomerase"/>
    <property type="match status" value="1"/>
</dbReference>
<dbReference type="InterPro" id="IPR002539">
    <property type="entry name" value="MaoC-like_dom"/>
</dbReference>
<organism evidence="3 4">
    <name type="scientific">Enteractinococcus fodinae</name>
    <dbReference type="NCBI Taxonomy" id="684663"/>
    <lineage>
        <taxon>Bacteria</taxon>
        <taxon>Bacillati</taxon>
        <taxon>Actinomycetota</taxon>
        <taxon>Actinomycetes</taxon>
        <taxon>Micrococcales</taxon>
        <taxon>Micrococcaceae</taxon>
    </lineage>
</organism>
<feature type="domain" description="MaoC-like" evidence="2">
    <location>
        <begin position="205"/>
        <end position="282"/>
    </location>
</feature>
<name>A0ABU2B2X3_9MICC</name>
<dbReference type="Pfam" id="PF01575">
    <property type="entry name" value="MaoC_dehydratas"/>
    <property type="match status" value="1"/>
</dbReference>
<reference evidence="3 4" key="1">
    <citation type="submission" date="2023-07" db="EMBL/GenBank/DDBJ databases">
        <title>Sequencing the genomes of 1000 actinobacteria strains.</title>
        <authorList>
            <person name="Klenk H.-P."/>
        </authorList>
    </citation>
    <scope>NUCLEOTIDE SEQUENCE [LARGE SCALE GENOMIC DNA]</scope>
    <source>
        <strain evidence="3 4">DSM 22966</strain>
    </source>
</reference>
<evidence type="ECO:0000313" key="3">
    <source>
        <dbReference type="EMBL" id="MDR7347148.1"/>
    </source>
</evidence>
<accession>A0ABU2B2X3</accession>
<evidence type="ECO:0000313" key="4">
    <source>
        <dbReference type="Proteomes" id="UP001183794"/>
    </source>
</evidence>
<protein>
    <recommendedName>
        <fullName evidence="2">MaoC-like domain-containing protein</fullName>
    </recommendedName>
</protein>